<keyword evidence="5 7" id="KW-0238">DNA-binding</keyword>
<dbReference type="Proteomes" id="UP000649604">
    <property type="component" value="Unassembled WGS sequence"/>
</dbReference>
<dbReference type="EMBL" id="WJJP01000567">
    <property type="protein sequence ID" value="MBD3326355.1"/>
    <property type="molecule type" value="Genomic_DNA"/>
</dbReference>
<evidence type="ECO:0000256" key="5">
    <source>
        <dbReference type="ARBA" id="ARBA00023125"/>
    </source>
</evidence>
<evidence type="ECO:0000256" key="3">
    <source>
        <dbReference type="ARBA" id="ARBA00022840"/>
    </source>
</evidence>
<comment type="similarity">
    <text evidence="7">Belongs to the NrdR family.</text>
</comment>
<dbReference type="NCBIfam" id="TIGR00244">
    <property type="entry name" value="transcriptional regulator NrdR"/>
    <property type="match status" value="1"/>
</dbReference>
<dbReference type="PANTHER" id="PTHR30455:SF2">
    <property type="entry name" value="TRANSCRIPTIONAL REPRESSOR NRDR"/>
    <property type="match status" value="1"/>
</dbReference>
<dbReference type="InterPro" id="IPR055173">
    <property type="entry name" value="NrdR-like_N"/>
</dbReference>
<comment type="function">
    <text evidence="7">Negatively regulates transcription of bacterial ribonucleotide reductase nrd genes and operons by binding to NrdR-boxes.</text>
</comment>
<dbReference type="GO" id="GO:0045892">
    <property type="term" value="P:negative regulation of DNA-templated transcription"/>
    <property type="evidence" value="ECO:0007669"/>
    <property type="project" value="UniProtKB-UniRule"/>
</dbReference>
<comment type="caution">
    <text evidence="10">The sequence shown here is derived from an EMBL/GenBank/DDBJ whole genome shotgun (WGS) entry which is preliminary data.</text>
</comment>
<evidence type="ECO:0000259" key="9">
    <source>
        <dbReference type="PROSITE" id="PS51161"/>
    </source>
</evidence>
<evidence type="ECO:0000256" key="8">
    <source>
        <dbReference type="SAM" id="MobiDB-lite"/>
    </source>
</evidence>
<keyword evidence="2 7" id="KW-0547">Nucleotide-binding</keyword>
<protein>
    <recommendedName>
        <fullName evidence="7">Transcriptional repressor NrdR</fullName>
    </recommendedName>
</protein>
<dbReference type="AlphaFoldDB" id="A0A9D5Q707"/>
<keyword evidence="7" id="KW-0862">Zinc</keyword>
<dbReference type="PROSITE" id="PS51161">
    <property type="entry name" value="ATP_CONE"/>
    <property type="match status" value="1"/>
</dbReference>
<keyword evidence="7" id="KW-0863">Zinc-finger</keyword>
<dbReference type="GO" id="GO:0005524">
    <property type="term" value="F:ATP binding"/>
    <property type="evidence" value="ECO:0007669"/>
    <property type="project" value="UniProtKB-UniRule"/>
</dbReference>
<comment type="cofactor">
    <cofactor evidence="7">
        <name>Zn(2+)</name>
        <dbReference type="ChEBI" id="CHEBI:29105"/>
    </cofactor>
    <text evidence="7">Binds 1 zinc ion.</text>
</comment>
<dbReference type="HAMAP" id="MF_00440">
    <property type="entry name" value="NrdR"/>
    <property type="match status" value="1"/>
</dbReference>
<dbReference type="Pfam" id="PF22811">
    <property type="entry name" value="Zn_ribbon_NrdR"/>
    <property type="match status" value="1"/>
</dbReference>
<dbReference type="InterPro" id="IPR003796">
    <property type="entry name" value="RNR_NrdR-like"/>
</dbReference>
<feature type="region of interest" description="Disordered" evidence="8">
    <location>
        <begin position="150"/>
        <end position="181"/>
    </location>
</feature>
<organism evidence="10 11">
    <name type="scientific">candidate division KSB3 bacterium</name>
    <dbReference type="NCBI Taxonomy" id="2044937"/>
    <lineage>
        <taxon>Bacteria</taxon>
        <taxon>candidate division KSB3</taxon>
    </lineage>
</organism>
<dbReference type="PANTHER" id="PTHR30455">
    <property type="entry name" value="TRANSCRIPTIONAL REPRESSOR NRDR"/>
    <property type="match status" value="1"/>
</dbReference>
<feature type="domain" description="ATP-cone" evidence="9">
    <location>
        <begin position="49"/>
        <end position="139"/>
    </location>
</feature>
<sequence length="181" mass="21077">MRCPICTQDHDKVVDSRTAQDGNIVRRRRKCLACGHKFTTYEAVERDPFYVIKKDQRRELYQRDKLLGGILTACKKRPVPMKSIELLVHTIEMDIRSGFQGEVPSWKIGELVINGLKQLDDVAYVRFASVYRQFKDAEEFIAELRKLKAEQHSKTRHPKRELSQKAKKSSKKEILPLFSDS</sequence>
<evidence type="ECO:0000256" key="4">
    <source>
        <dbReference type="ARBA" id="ARBA00023015"/>
    </source>
</evidence>
<evidence type="ECO:0000256" key="7">
    <source>
        <dbReference type="HAMAP-Rule" id="MF_00440"/>
    </source>
</evidence>
<accession>A0A9D5Q707</accession>
<evidence type="ECO:0000256" key="6">
    <source>
        <dbReference type="ARBA" id="ARBA00023163"/>
    </source>
</evidence>
<gene>
    <name evidence="7 10" type="primary">nrdR</name>
    <name evidence="10" type="ORF">GF339_17350</name>
</gene>
<evidence type="ECO:0000313" key="11">
    <source>
        <dbReference type="Proteomes" id="UP000649604"/>
    </source>
</evidence>
<keyword evidence="3 7" id="KW-0067">ATP-binding</keyword>
<feature type="zinc finger region" evidence="7">
    <location>
        <begin position="3"/>
        <end position="34"/>
    </location>
</feature>
<keyword evidence="7" id="KW-0479">Metal-binding</keyword>
<dbReference type="GO" id="GO:0008270">
    <property type="term" value="F:zinc ion binding"/>
    <property type="evidence" value="ECO:0007669"/>
    <property type="project" value="UniProtKB-UniRule"/>
</dbReference>
<name>A0A9D5Q707_9BACT</name>
<dbReference type="InterPro" id="IPR005144">
    <property type="entry name" value="ATP-cone_dom"/>
</dbReference>
<keyword evidence="6 7" id="KW-0804">Transcription</keyword>
<dbReference type="GO" id="GO:0003677">
    <property type="term" value="F:DNA binding"/>
    <property type="evidence" value="ECO:0007669"/>
    <property type="project" value="UniProtKB-KW"/>
</dbReference>
<keyword evidence="1 7" id="KW-0678">Repressor</keyword>
<evidence type="ECO:0000313" key="10">
    <source>
        <dbReference type="EMBL" id="MBD3326355.1"/>
    </source>
</evidence>
<feature type="compositionally biased region" description="Basic residues" evidence="8">
    <location>
        <begin position="154"/>
        <end position="170"/>
    </location>
</feature>
<proteinExistence type="inferred from homology"/>
<dbReference type="Pfam" id="PF03477">
    <property type="entry name" value="ATP-cone"/>
    <property type="match status" value="1"/>
</dbReference>
<reference evidence="10" key="1">
    <citation type="submission" date="2019-11" db="EMBL/GenBank/DDBJ databases">
        <title>Microbial mats filling the niche in hypersaline microbial mats.</title>
        <authorList>
            <person name="Wong H.L."/>
            <person name="Macleod F.I."/>
            <person name="White R.A. III"/>
            <person name="Burns B.P."/>
        </authorList>
    </citation>
    <scope>NUCLEOTIDE SEQUENCE</scope>
    <source>
        <strain evidence="10">Rbin_158</strain>
    </source>
</reference>
<evidence type="ECO:0000256" key="2">
    <source>
        <dbReference type="ARBA" id="ARBA00022741"/>
    </source>
</evidence>
<evidence type="ECO:0000256" key="1">
    <source>
        <dbReference type="ARBA" id="ARBA00022491"/>
    </source>
</evidence>
<keyword evidence="4 7" id="KW-0805">Transcription regulation</keyword>